<feature type="compositionally biased region" description="Polar residues" evidence="1">
    <location>
        <begin position="15"/>
        <end position="27"/>
    </location>
</feature>
<dbReference type="AlphaFoldDB" id="C3ZUD0"/>
<proteinExistence type="predicted"/>
<evidence type="ECO:0000259" key="2">
    <source>
        <dbReference type="PROSITE" id="PS50022"/>
    </source>
</evidence>
<feature type="domain" description="F5/8 type C" evidence="2">
    <location>
        <begin position="182"/>
        <end position="363"/>
    </location>
</feature>
<dbReference type="SUPFAM" id="SSF49785">
    <property type="entry name" value="Galactose-binding domain-like"/>
    <property type="match status" value="1"/>
</dbReference>
<name>C3ZUD0_BRAFL</name>
<organism>
    <name type="scientific">Branchiostoma floridae</name>
    <name type="common">Florida lancelet</name>
    <name type="synonym">Amphioxus</name>
    <dbReference type="NCBI Taxonomy" id="7739"/>
    <lineage>
        <taxon>Eukaryota</taxon>
        <taxon>Metazoa</taxon>
        <taxon>Chordata</taxon>
        <taxon>Cephalochordata</taxon>
        <taxon>Leptocardii</taxon>
        <taxon>Amphioxiformes</taxon>
        <taxon>Branchiostomatidae</taxon>
        <taxon>Branchiostoma</taxon>
    </lineage>
</organism>
<evidence type="ECO:0000256" key="1">
    <source>
        <dbReference type="SAM" id="MobiDB-lite"/>
    </source>
</evidence>
<dbReference type="PANTHER" id="PTHR24543:SF335">
    <property type="entry name" value="EGF-LIKE REPEAT AND DISCOIDIN I-LIKE DOMAIN-CONTAINING PROTEIN 3"/>
    <property type="match status" value="1"/>
</dbReference>
<accession>C3ZUD0</accession>
<dbReference type="PROSITE" id="PS50022">
    <property type="entry name" value="FA58C_3"/>
    <property type="match status" value="1"/>
</dbReference>
<protein>
    <recommendedName>
        <fullName evidence="2">F5/8 type C domain-containing protein</fullName>
    </recommendedName>
</protein>
<dbReference type="PANTHER" id="PTHR24543">
    <property type="entry name" value="MULTICOPPER OXIDASE-RELATED"/>
    <property type="match status" value="1"/>
</dbReference>
<dbReference type="InterPro" id="IPR008979">
    <property type="entry name" value="Galactose-bd-like_sf"/>
</dbReference>
<dbReference type="Gene3D" id="2.60.120.260">
    <property type="entry name" value="Galactose-binding domain-like"/>
    <property type="match status" value="1"/>
</dbReference>
<evidence type="ECO:0000313" key="3">
    <source>
        <dbReference type="EMBL" id="EEN43858.1"/>
    </source>
</evidence>
<dbReference type="InterPro" id="IPR000421">
    <property type="entry name" value="FA58C"/>
</dbReference>
<feature type="region of interest" description="Disordered" evidence="1">
    <location>
        <begin position="1"/>
        <end position="42"/>
    </location>
</feature>
<dbReference type="InParanoid" id="C3ZUD0"/>
<gene>
    <name evidence="3" type="ORF">BRAFLDRAFT_94102</name>
</gene>
<dbReference type="Pfam" id="PF00754">
    <property type="entry name" value="F5_F8_type_C"/>
    <property type="match status" value="1"/>
</dbReference>
<sequence length="384" mass="42572">MTENMRHSGIKRQSTKSAPSHKPTSGKGQIHEKTTDSATTLNTKQNKHVVGCATRIQSCANYDDTLESSPSPECGSLAHPYGVFYVSDNPTYNVPNFKVNAPPPPSRSTAKAYYDNVNPMATPRQEASKDVSPANMDISPVEMDKSPLDMDVSLGPVTMNASPVEMDASPPNIYVIPANMDVSPVNIDVSPVNMDLSSLDIEHSLHSADRADINSRETANKAGVWAAATNDQDQWLMRDLGEVKAVTGIITKGRDYSPDWPYGPHDQYVTSYVISYGVQNGDEKFYVNADNETVLCTLFYFYSKYTTAYGFAMVFTGTSDRNTEVRHDFRDCSGPDILKARFIKIHPLPWHGWISMRMKIVTYDCRHTCLDLPVLAKCTLTYAI</sequence>
<dbReference type="CDD" id="cd00057">
    <property type="entry name" value="FA58C"/>
    <property type="match status" value="1"/>
</dbReference>
<reference evidence="3" key="1">
    <citation type="journal article" date="2008" name="Nature">
        <title>The amphioxus genome and the evolution of the chordate karyotype.</title>
        <authorList>
            <consortium name="US DOE Joint Genome Institute (JGI-PGF)"/>
            <person name="Putnam N.H."/>
            <person name="Butts T."/>
            <person name="Ferrier D.E.K."/>
            <person name="Furlong R.F."/>
            <person name="Hellsten U."/>
            <person name="Kawashima T."/>
            <person name="Robinson-Rechavi M."/>
            <person name="Shoguchi E."/>
            <person name="Terry A."/>
            <person name="Yu J.-K."/>
            <person name="Benito-Gutierrez E.L."/>
            <person name="Dubchak I."/>
            <person name="Garcia-Fernandez J."/>
            <person name="Gibson-Brown J.J."/>
            <person name="Grigoriev I.V."/>
            <person name="Horton A.C."/>
            <person name="de Jong P.J."/>
            <person name="Jurka J."/>
            <person name="Kapitonov V.V."/>
            <person name="Kohara Y."/>
            <person name="Kuroki Y."/>
            <person name="Lindquist E."/>
            <person name="Lucas S."/>
            <person name="Osoegawa K."/>
            <person name="Pennacchio L.A."/>
            <person name="Salamov A.A."/>
            <person name="Satou Y."/>
            <person name="Sauka-Spengler T."/>
            <person name="Schmutz J."/>
            <person name="Shin-I T."/>
            <person name="Toyoda A."/>
            <person name="Bronner-Fraser M."/>
            <person name="Fujiyama A."/>
            <person name="Holland L.Z."/>
            <person name="Holland P.W.H."/>
            <person name="Satoh N."/>
            <person name="Rokhsar D.S."/>
        </authorList>
    </citation>
    <scope>NUCLEOTIDE SEQUENCE [LARGE SCALE GENOMIC DNA]</scope>
    <source>
        <strain evidence="3">S238N-H82</strain>
        <tissue evidence="3">Testes</tissue>
    </source>
</reference>
<dbReference type="EMBL" id="GG666682">
    <property type="protein sequence ID" value="EEN43858.1"/>
    <property type="molecule type" value="Genomic_DNA"/>
</dbReference>